<keyword evidence="1" id="KW-0472">Membrane</keyword>
<sequence length="98" mass="11504">MYLGPFYFDTREVFLLLAGFLIVLANFFSWNILAFDNRTLLTLIIFIFITGALLPAIHKEAFFTVSMVALFLTLYLTLFQVILFYLLTFLFLRIFKVI</sequence>
<feature type="transmembrane region" description="Helical" evidence="1">
    <location>
        <begin position="13"/>
        <end position="33"/>
    </location>
</feature>
<feature type="transmembrane region" description="Helical" evidence="1">
    <location>
        <begin position="63"/>
        <end position="92"/>
    </location>
</feature>
<dbReference type="AlphaFoldDB" id="A0A1F7GET5"/>
<comment type="caution">
    <text evidence="2">The sequence shown here is derived from an EMBL/GenBank/DDBJ whole genome shotgun (WGS) entry which is preliminary data.</text>
</comment>
<keyword evidence="1" id="KW-0812">Transmembrane</keyword>
<name>A0A1F7GET5_9BACT</name>
<protein>
    <submittedName>
        <fullName evidence="2">Uncharacterized protein</fullName>
    </submittedName>
</protein>
<organism evidence="2 3">
    <name type="scientific">Candidatus Roizmanbacteria bacterium RIFCSPHIGHO2_01_FULL_39_24</name>
    <dbReference type="NCBI Taxonomy" id="1802032"/>
    <lineage>
        <taxon>Bacteria</taxon>
        <taxon>Candidatus Roizmaniibacteriota</taxon>
    </lineage>
</organism>
<feature type="transmembrane region" description="Helical" evidence="1">
    <location>
        <begin position="40"/>
        <end position="57"/>
    </location>
</feature>
<evidence type="ECO:0000256" key="1">
    <source>
        <dbReference type="SAM" id="Phobius"/>
    </source>
</evidence>
<gene>
    <name evidence="2" type="ORF">A2799_01685</name>
</gene>
<dbReference type="EMBL" id="MFZH01000047">
    <property type="protein sequence ID" value="OGK17404.1"/>
    <property type="molecule type" value="Genomic_DNA"/>
</dbReference>
<evidence type="ECO:0000313" key="3">
    <source>
        <dbReference type="Proteomes" id="UP000176850"/>
    </source>
</evidence>
<keyword evidence="1" id="KW-1133">Transmembrane helix</keyword>
<accession>A0A1F7GET5</accession>
<dbReference type="Proteomes" id="UP000176850">
    <property type="component" value="Unassembled WGS sequence"/>
</dbReference>
<evidence type="ECO:0000313" key="2">
    <source>
        <dbReference type="EMBL" id="OGK17404.1"/>
    </source>
</evidence>
<proteinExistence type="predicted"/>
<reference evidence="2 3" key="1">
    <citation type="journal article" date="2016" name="Nat. Commun.">
        <title>Thousands of microbial genomes shed light on interconnected biogeochemical processes in an aquifer system.</title>
        <authorList>
            <person name="Anantharaman K."/>
            <person name="Brown C.T."/>
            <person name="Hug L.A."/>
            <person name="Sharon I."/>
            <person name="Castelle C.J."/>
            <person name="Probst A.J."/>
            <person name="Thomas B.C."/>
            <person name="Singh A."/>
            <person name="Wilkins M.J."/>
            <person name="Karaoz U."/>
            <person name="Brodie E.L."/>
            <person name="Williams K.H."/>
            <person name="Hubbard S.S."/>
            <person name="Banfield J.F."/>
        </authorList>
    </citation>
    <scope>NUCLEOTIDE SEQUENCE [LARGE SCALE GENOMIC DNA]</scope>
</reference>